<dbReference type="FunFam" id="3.30.1330.40:FF:000001">
    <property type="entry name" value="L-PSP family endoribonuclease"/>
    <property type="match status" value="1"/>
</dbReference>
<dbReference type="PROSITE" id="PS01094">
    <property type="entry name" value="UPF0076"/>
    <property type="match status" value="1"/>
</dbReference>
<organism evidence="3 4">
    <name type="scientific">Mucilaginibacter agri</name>
    <dbReference type="NCBI Taxonomy" id="2695265"/>
    <lineage>
        <taxon>Bacteria</taxon>
        <taxon>Pseudomonadati</taxon>
        <taxon>Bacteroidota</taxon>
        <taxon>Sphingobacteriia</taxon>
        <taxon>Sphingobacteriales</taxon>
        <taxon>Sphingobacteriaceae</taxon>
        <taxon>Mucilaginibacter</taxon>
    </lineage>
</organism>
<feature type="chain" id="PRO_5036810042" description="Reactive intermediate/imine deaminase" evidence="2">
    <location>
        <begin position="28"/>
        <end position="296"/>
    </location>
</feature>
<comment type="similarity">
    <text evidence="1">Belongs to the RutC family.</text>
</comment>
<dbReference type="GO" id="GO:0005829">
    <property type="term" value="C:cytosol"/>
    <property type="evidence" value="ECO:0007669"/>
    <property type="project" value="TreeGrafter"/>
</dbReference>
<keyword evidence="4" id="KW-1185">Reference proteome</keyword>
<dbReference type="Gene3D" id="3.30.1330.40">
    <property type="entry name" value="RutC-like"/>
    <property type="match status" value="1"/>
</dbReference>
<dbReference type="Proteomes" id="UP000638732">
    <property type="component" value="Unassembled WGS sequence"/>
</dbReference>
<dbReference type="InterPro" id="IPR009959">
    <property type="entry name" value="Cyclase_SnoaL-like"/>
</dbReference>
<reference evidence="3" key="2">
    <citation type="submission" date="2020-10" db="EMBL/GenBank/DDBJ databases">
        <title>Mucilaginibacter sp. nov., isolated from soil.</title>
        <authorList>
            <person name="Jeon C.O."/>
        </authorList>
    </citation>
    <scope>NUCLEOTIDE SEQUENCE</scope>
    <source>
        <strain evidence="3">R11</strain>
    </source>
</reference>
<comment type="caution">
    <text evidence="3">The sequence shown here is derived from an EMBL/GenBank/DDBJ whole genome shotgun (WGS) entry which is preliminary data.</text>
</comment>
<dbReference type="RefSeq" id="WP_166588495.1">
    <property type="nucleotide sequence ID" value="NZ_WWEO01000045.1"/>
</dbReference>
<dbReference type="InterPro" id="IPR019897">
    <property type="entry name" value="RidA_CS"/>
</dbReference>
<evidence type="ECO:0000313" key="4">
    <source>
        <dbReference type="Proteomes" id="UP000638732"/>
    </source>
</evidence>
<dbReference type="AlphaFoldDB" id="A0A965ZJZ3"/>
<protein>
    <recommendedName>
        <fullName evidence="5">Reactive intermediate/imine deaminase</fullName>
    </recommendedName>
</protein>
<feature type="signal peptide" evidence="2">
    <location>
        <begin position="1"/>
        <end position="27"/>
    </location>
</feature>
<evidence type="ECO:0000256" key="1">
    <source>
        <dbReference type="ARBA" id="ARBA00010552"/>
    </source>
</evidence>
<dbReference type="PANTHER" id="PTHR11803">
    <property type="entry name" value="2-IMINOBUTANOATE/2-IMINOPROPANOATE DEAMINASE RIDA"/>
    <property type="match status" value="1"/>
</dbReference>
<keyword evidence="2" id="KW-0732">Signal</keyword>
<dbReference type="InterPro" id="IPR032710">
    <property type="entry name" value="NTF2-like_dom_sf"/>
</dbReference>
<evidence type="ECO:0000313" key="3">
    <source>
        <dbReference type="EMBL" id="NCD72555.1"/>
    </source>
</evidence>
<dbReference type="Pfam" id="PF01042">
    <property type="entry name" value="Ribonuc_L-PSP"/>
    <property type="match status" value="1"/>
</dbReference>
<dbReference type="InterPro" id="IPR035959">
    <property type="entry name" value="RutC-like_sf"/>
</dbReference>
<accession>A0A965ZJZ3</accession>
<dbReference type="PANTHER" id="PTHR11803:SF39">
    <property type="entry name" value="2-IMINOBUTANOATE_2-IMINOPROPANOATE DEAMINASE"/>
    <property type="match status" value="1"/>
</dbReference>
<dbReference type="SUPFAM" id="SSF54427">
    <property type="entry name" value="NTF2-like"/>
    <property type="match status" value="1"/>
</dbReference>
<proteinExistence type="inferred from homology"/>
<dbReference type="InterPro" id="IPR006175">
    <property type="entry name" value="YjgF/YER057c/UK114"/>
</dbReference>
<sequence length="296" mass="33269">MNNNQQTWKRYATVALLFLLFSINIKAQTKQMNTTQQSEKTVRDFLEIVRSGKAPQRAGEFLADSAKAHQLNAEHPETIVRGPENYAQHVADFRSAYGHYQFNIDELFANGDKVYARWQQTGTQIADVDGFKATGLPVTVYINAVFKVANGKIVEYWVMTDRKGVDLQLQANEKLKAKQAVQPSPYKDAVDLGNALYISGQLGVNRATGELVNTSFEAEADQAMKNIGAILTRNDLDYHNLVSVTVYLTNMDDYALTNAVYRKYFEDKFPARVCIAVKELPRHGHIEISAIAQLNK</sequence>
<dbReference type="NCBIfam" id="TIGR00004">
    <property type="entry name" value="Rid family detoxifying hydrolase"/>
    <property type="match status" value="1"/>
</dbReference>
<dbReference type="Pfam" id="PF07366">
    <property type="entry name" value="SnoaL"/>
    <property type="match status" value="1"/>
</dbReference>
<dbReference type="EMBL" id="WWEO01000045">
    <property type="protein sequence ID" value="NCD72555.1"/>
    <property type="molecule type" value="Genomic_DNA"/>
</dbReference>
<name>A0A965ZJZ3_9SPHI</name>
<dbReference type="SUPFAM" id="SSF55298">
    <property type="entry name" value="YjgF-like"/>
    <property type="match status" value="1"/>
</dbReference>
<dbReference type="GO" id="GO:0030638">
    <property type="term" value="P:polyketide metabolic process"/>
    <property type="evidence" value="ECO:0007669"/>
    <property type="project" value="InterPro"/>
</dbReference>
<dbReference type="GO" id="GO:0019239">
    <property type="term" value="F:deaminase activity"/>
    <property type="evidence" value="ECO:0007669"/>
    <property type="project" value="TreeGrafter"/>
</dbReference>
<dbReference type="CDD" id="cd00448">
    <property type="entry name" value="YjgF_YER057c_UK114_family"/>
    <property type="match status" value="1"/>
</dbReference>
<dbReference type="InterPro" id="IPR006056">
    <property type="entry name" value="RidA"/>
</dbReference>
<evidence type="ECO:0000256" key="2">
    <source>
        <dbReference type="SAM" id="SignalP"/>
    </source>
</evidence>
<gene>
    <name evidence="3" type="ORF">GSY63_24535</name>
</gene>
<reference evidence="3" key="1">
    <citation type="submission" date="2020-01" db="EMBL/GenBank/DDBJ databases">
        <authorList>
            <person name="Seo Y.L."/>
        </authorList>
    </citation>
    <scope>NUCLEOTIDE SEQUENCE</scope>
    <source>
        <strain evidence="3">R11</strain>
    </source>
</reference>
<dbReference type="Gene3D" id="3.10.450.50">
    <property type="match status" value="1"/>
</dbReference>
<evidence type="ECO:0008006" key="5">
    <source>
        <dbReference type="Google" id="ProtNLM"/>
    </source>
</evidence>